<dbReference type="Proteomes" id="UP001569414">
    <property type="component" value="Unassembled WGS sequence"/>
</dbReference>
<organism evidence="2 3">
    <name type="scientific">Microbulbifer echini</name>
    <dbReference type="NCBI Taxonomy" id="1529067"/>
    <lineage>
        <taxon>Bacteria</taxon>
        <taxon>Pseudomonadati</taxon>
        <taxon>Pseudomonadota</taxon>
        <taxon>Gammaproteobacteria</taxon>
        <taxon>Cellvibrionales</taxon>
        <taxon>Microbulbiferaceae</taxon>
        <taxon>Microbulbifer</taxon>
    </lineage>
</organism>
<feature type="compositionally biased region" description="Polar residues" evidence="1">
    <location>
        <begin position="28"/>
        <end position="46"/>
    </location>
</feature>
<accession>A0ABV4NR19</accession>
<keyword evidence="3" id="KW-1185">Reference proteome</keyword>
<sequence>MRTCGEAIGPTTNQRMESHHQEHYQKRPATSDQRPATSDQRPATTNCDDKFRIGDWEIDTVLGKSHSDALDNTVDRKSKLTLSAG</sequence>
<dbReference type="RefSeq" id="WP_371844439.1">
    <property type="nucleotide sequence ID" value="NZ_JBGMEL010000017.1"/>
</dbReference>
<feature type="region of interest" description="Disordered" evidence="1">
    <location>
        <begin position="1"/>
        <end position="48"/>
    </location>
</feature>
<dbReference type="EMBL" id="JBGMEL010000017">
    <property type="protein sequence ID" value="MFA0792017.1"/>
    <property type="molecule type" value="Genomic_DNA"/>
</dbReference>
<comment type="caution">
    <text evidence="2">The sequence shown here is derived from an EMBL/GenBank/DDBJ whole genome shotgun (WGS) entry which is preliminary data.</text>
</comment>
<gene>
    <name evidence="2" type="ORF">ACCI51_15825</name>
</gene>
<evidence type="ECO:0000256" key="1">
    <source>
        <dbReference type="SAM" id="MobiDB-lite"/>
    </source>
</evidence>
<protein>
    <submittedName>
        <fullName evidence="2">Uncharacterized protein</fullName>
    </submittedName>
</protein>
<feature type="compositionally biased region" description="Basic and acidic residues" evidence="1">
    <location>
        <begin position="16"/>
        <end position="25"/>
    </location>
</feature>
<proteinExistence type="predicted"/>
<name>A0ABV4NR19_9GAMM</name>
<reference evidence="2 3" key="1">
    <citation type="submission" date="2024-08" db="EMBL/GenBank/DDBJ databases">
        <authorList>
            <person name="Ishaq N."/>
        </authorList>
    </citation>
    <scope>NUCLEOTIDE SEQUENCE [LARGE SCALE GENOMIC DNA]</scope>
    <source>
        <strain evidence="2 3">JCM 30400</strain>
    </source>
</reference>
<evidence type="ECO:0000313" key="3">
    <source>
        <dbReference type="Proteomes" id="UP001569414"/>
    </source>
</evidence>
<evidence type="ECO:0000313" key="2">
    <source>
        <dbReference type="EMBL" id="MFA0792017.1"/>
    </source>
</evidence>